<dbReference type="PANTHER" id="PTHR39339">
    <property type="entry name" value="SLR1444 PROTEIN"/>
    <property type="match status" value="1"/>
</dbReference>
<dbReference type="RefSeq" id="WP_089342939.1">
    <property type="nucleotide sequence ID" value="NZ_FZQB01000002.1"/>
</dbReference>
<proteinExistence type="predicted"/>
<evidence type="ECO:0000259" key="1">
    <source>
        <dbReference type="PROSITE" id="PS51708"/>
    </source>
</evidence>
<protein>
    <submittedName>
        <fullName evidence="2">CHAD domain-containing protein</fullName>
    </submittedName>
</protein>
<dbReference type="InterPro" id="IPR038186">
    <property type="entry name" value="CHAD_dom_sf"/>
</dbReference>
<gene>
    <name evidence="2" type="ORF">SAMN05444959_10268</name>
</gene>
<dbReference type="InterPro" id="IPR007899">
    <property type="entry name" value="CHAD_dom"/>
</dbReference>
<organism evidence="2 3">
    <name type="scientific">Paracoccus seriniphilus</name>
    <dbReference type="NCBI Taxonomy" id="184748"/>
    <lineage>
        <taxon>Bacteria</taxon>
        <taxon>Pseudomonadati</taxon>
        <taxon>Pseudomonadota</taxon>
        <taxon>Alphaproteobacteria</taxon>
        <taxon>Rhodobacterales</taxon>
        <taxon>Paracoccaceae</taxon>
        <taxon>Paracoccus</taxon>
    </lineage>
</organism>
<dbReference type="Proteomes" id="UP000198307">
    <property type="component" value="Unassembled WGS sequence"/>
</dbReference>
<evidence type="ECO:0000313" key="2">
    <source>
        <dbReference type="EMBL" id="SNT71560.1"/>
    </source>
</evidence>
<dbReference type="OrthoDB" id="9777271at2"/>
<feature type="domain" description="CHAD" evidence="1">
    <location>
        <begin position="19"/>
        <end position="290"/>
    </location>
</feature>
<name>A0A239PN16_9RHOB</name>
<dbReference type="PROSITE" id="PS51708">
    <property type="entry name" value="CHAD"/>
    <property type="match status" value="1"/>
</dbReference>
<dbReference type="AlphaFoldDB" id="A0A239PN16"/>
<keyword evidence="3" id="KW-1185">Reference proteome</keyword>
<reference evidence="2 3" key="1">
    <citation type="submission" date="2017-07" db="EMBL/GenBank/DDBJ databases">
        <authorList>
            <person name="Sun Z.S."/>
            <person name="Albrecht U."/>
            <person name="Echele G."/>
            <person name="Lee C.C."/>
        </authorList>
    </citation>
    <scope>NUCLEOTIDE SEQUENCE [LARGE SCALE GENOMIC DNA]</scope>
    <source>
        <strain evidence="2 3">DSM 14827</strain>
    </source>
</reference>
<sequence>MSRKSKSRQTTGSTGIKAAASAMDSLRRLLREGAIIYEARRNFILQSDDPEHVHQARVALRRMRSLLRGFDGMLTGESTSAINDLLAKKFRELGPLRDADVHAEAVSGQDGADQARQAAAELRAQLRQAFRDSTDLSLKAQIDAILHDSVKVLRGARRQRLARAPVTIIAARALQLAWTELLAFGGDLDTLSPDGLHQFRKRAKDMRYLVDYFAPLFPDASGKMPKRLSQMQDALGIVNDLAVMREKSGQDEEIRLPADAERTEAKARKAANKAWRKLSSEPAWWCDIPPRPTKGA</sequence>
<dbReference type="Gene3D" id="1.40.20.10">
    <property type="entry name" value="CHAD domain"/>
    <property type="match status" value="1"/>
</dbReference>
<dbReference type="Pfam" id="PF05235">
    <property type="entry name" value="CHAD"/>
    <property type="match status" value="1"/>
</dbReference>
<dbReference type="SMART" id="SM00880">
    <property type="entry name" value="CHAD"/>
    <property type="match status" value="1"/>
</dbReference>
<dbReference type="EMBL" id="FZQB01000002">
    <property type="protein sequence ID" value="SNT71560.1"/>
    <property type="molecule type" value="Genomic_DNA"/>
</dbReference>
<dbReference type="PANTHER" id="PTHR39339:SF1">
    <property type="entry name" value="CHAD DOMAIN-CONTAINING PROTEIN"/>
    <property type="match status" value="1"/>
</dbReference>
<evidence type="ECO:0000313" key="3">
    <source>
        <dbReference type="Proteomes" id="UP000198307"/>
    </source>
</evidence>
<accession>A0A239PN16</accession>